<dbReference type="Proteomes" id="UP000319941">
    <property type="component" value="Unassembled WGS sequence"/>
</dbReference>
<sequence>MGALVPLQLFTTAGCHLCGQLEAMLVQSGAQVMLEKVEIADDAARVARYATRIPVLRTSAGEEYSLADTSQTLSEWLTMQGVELSVPGLALAPPQDALVSRTAVMRNGRRFLN</sequence>
<name>A0A558HFD0_9GAMM</name>
<comment type="caution">
    <text evidence="1">The sequence shown here is derived from an EMBL/GenBank/DDBJ whole genome shotgun (WGS) entry which is preliminary data.</text>
</comment>
<organism evidence="1 2">
    <name type="scientific">Cobetia crustatorum</name>
    <dbReference type="NCBI Taxonomy" id="553385"/>
    <lineage>
        <taxon>Bacteria</taxon>
        <taxon>Pseudomonadati</taxon>
        <taxon>Pseudomonadota</taxon>
        <taxon>Gammaproteobacteria</taxon>
        <taxon>Oceanospirillales</taxon>
        <taxon>Halomonadaceae</taxon>
        <taxon>Cobetia</taxon>
    </lineage>
</organism>
<proteinExistence type="predicted"/>
<dbReference type="InterPro" id="IPR008554">
    <property type="entry name" value="Glutaredoxin-like"/>
</dbReference>
<dbReference type="InterPro" id="IPR036249">
    <property type="entry name" value="Thioredoxin-like_sf"/>
</dbReference>
<dbReference type="STRING" id="553385.GCA_000591415_03376"/>
<evidence type="ECO:0000313" key="2">
    <source>
        <dbReference type="Proteomes" id="UP000319941"/>
    </source>
</evidence>
<protein>
    <submittedName>
        <fullName evidence="1">Thioredoxin family protein</fullName>
    </submittedName>
</protein>
<dbReference type="EMBL" id="VNFH01000012">
    <property type="protein sequence ID" value="TVU67846.1"/>
    <property type="molecule type" value="Genomic_DNA"/>
</dbReference>
<accession>A0A558HFD0</accession>
<dbReference type="Pfam" id="PF05768">
    <property type="entry name" value="Glrx-like"/>
    <property type="match status" value="1"/>
</dbReference>
<dbReference type="OrthoDB" id="8537427at2"/>
<keyword evidence="2" id="KW-1185">Reference proteome</keyword>
<dbReference type="SUPFAM" id="SSF52833">
    <property type="entry name" value="Thioredoxin-like"/>
    <property type="match status" value="1"/>
</dbReference>
<gene>
    <name evidence="1" type="ORF">FQP86_15885</name>
</gene>
<dbReference type="AlphaFoldDB" id="A0A558HFD0"/>
<reference evidence="1 2" key="1">
    <citation type="submission" date="2019-07" db="EMBL/GenBank/DDBJ databases">
        <title>Diversity of Bacteria from Kongsfjorden, Arctic.</title>
        <authorList>
            <person name="Yu Y."/>
        </authorList>
    </citation>
    <scope>NUCLEOTIDE SEQUENCE [LARGE SCALE GENOMIC DNA]</scope>
    <source>
        <strain evidence="1 2">SM1923</strain>
    </source>
</reference>
<dbReference type="Gene3D" id="3.40.30.10">
    <property type="entry name" value="Glutaredoxin"/>
    <property type="match status" value="1"/>
</dbReference>
<evidence type="ECO:0000313" key="1">
    <source>
        <dbReference type="EMBL" id="TVU67846.1"/>
    </source>
</evidence>